<dbReference type="EMBL" id="CP111013">
    <property type="protein sequence ID" value="WAQ96042.1"/>
    <property type="molecule type" value="Genomic_DNA"/>
</dbReference>
<evidence type="ECO:0000313" key="17">
    <source>
        <dbReference type="EMBL" id="WAQ96042.1"/>
    </source>
</evidence>
<dbReference type="PROSITE" id="PS50216">
    <property type="entry name" value="DHHC"/>
    <property type="match status" value="1"/>
</dbReference>
<evidence type="ECO:0000256" key="9">
    <source>
        <dbReference type="ARBA" id="ARBA00022989"/>
    </source>
</evidence>
<dbReference type="EC" id="2.3.1.225" evidence="15"/>
<evidence type="ECO:0000256" key="14">
    <source>
        <dbReference type="ARBA" id="ARBA00023315"/>
    </source>
</evidence>
<protein>
    <recommendedName>
        <fullName evidence="15">Palmitoyltransferase</fullName>
        <ecNumber evidence="15">2.3.1.225</ecNumber>
    </recommendedName>
</protein>
<dbReference type="PANTHER" id="PTHR22883:SF466">
    <property type="entry name" value="PALMITOYLTRANSFERASE ZDHHC4"/>
    <property type="match status" value="1"/>
</dbReference>
<keyword evidence="18" id="KW-1185">Reference proteome</keyword>
<evidence type="ECO:0000259" key="16">
    <source>
        <dbReference type="Pfam" id="PF01529"/>
    </source>
</evidence>
<dbReference type="Proteomes" id="UP001164746">
    <property type="component" value="Chromosome 2"/>
</dbReference>
<keyword evidence="12" id="KW-0564">Palmitate</keyword>
<feature type="transmembrane region" description="Helical" evidence="15">
    <location>
        <begin position="6"/>
        <end position="23"/>
    </location>
</feature>
<keyword evidence="10" id="KW-0333">Golgi apparatus</keyword>
<comment type="domain">
    <text evidence="15">The DHHC domain is required for palmitoyltransferase activity.</text>
</comment>
<keyword evidence="8" id="KW-0256">Endoplasmic reticulum</keyword>
<reference evidence="17" key="1">
    <citation type="submission" date="2022-11" db="EMBL/GenBank/DDBJ databases">
        <title>Centuries of genome instability and evolution in soft-shell clam transmissible cancer (bioRxiv).</title>
        <authorList>
            <person name="Hart S.F.M."/>
            <person name="Yonemitsu M.A."/>
            <person name="Giersch R.M."/>
            <person name="Beal B.F."/>
            <person name="Arriagada G."/>
            <person name="Davis B.W."/>
            <person name="Ostrander E.A."/>
            <person name="Goff S.P."/>
            <person name="Metzger M.J."/>
        </authorList>
    </citation>
    <scope>NUCLEOTIDE SEQUENCE</scope>
    <source>
        <strain evidence="17">MELC-2E11</strain>
        <tissue evidence="17">Siphon/mantle</tissue>
    </source>
</reference>
<evidence type="ECO:0000256" key="10">
    <source>
        <dbReference type="ARBA" id="ARBA00023034"/>
    </source>
</evidence>
<evidence type="ECO:0000256" key="13">
    <source>
        <dbReference type="ARBA" id="ARBA00023288"/>
    </source>
</evidence>
<sequence length="245" mass="28853">MDFLLMLIIYCILFIVGTLCVLYRDAQLLNSGPIGVLKNFVIETFNRLIPQSLQNGCFNLCEYLLYRRNSFFQLIFAVLLLLAHAVWLVDMLPILYHHYPAHNHTFWPFVAVCVHRFDHHCIWTNNCVGGLNHRYFILFMATLLAMFMQGIYVGTGCILDFAHETRLFKASFRDDDVIVLTILVGIFFCHHLYLIFTNQTTNERHKLQEFKYQMDQSNSTYQSETIDWSRQSKCDKHSDLILEEF</sequence>
<evidence type="ECO:0000256" key="1">
    <source>
        <dbReference type="ARBA" id="ARBA00004477"/>
    </source>
</evidence>
<keyword evidence="6 15" id="KW-0808">Transferase</keyword>
<feature type="transmembrane region" description="Helical" evidence="15">
    <location>
        <begin position="135"/>
        <end position="156"/>
    </location>
</feature>
<evidence type="ECO:0000313" key="18">
    <source>
        <dbReference type="Proteomes" id="UP001164746"/>
    </source>
</evidence>
<comment type="subcellular location">
    <subcellularLocation>
        <location evidence="2">Cell membrane</location>
        <topology evidence="2">Multi-pass membrane protein</topology>
    </subcellularLocation>
    <subcellularLocation>
        <location evidence="1">Endoplasmic reticulum membrane</location>
        <topology evidence="1">Multi-pass membrane protein</topology>
    </subcellularLocation>
    <subcellularLocation>
        <location evidence="3">Golgi apparatus membrane</location>
        <topology evidence="3">Multi-pass membrane protein</topology>
    </subcellularLocation>
</comment>
<keyword evidence="7 15" id="KW-0812">Transmembrane</keyword>
<feature type="transmembrane region" description="Helical" evidence="15">
    <location>
        <begin position="177"/>
        <end position="196"/>
    </location>
</feature>
<evidence type="ECO:0000256" key="11">
    <source>
        <dbReference type="ARBA" id="ARBA00023136"/>
    </source>
</evidence>
<dbReference type="Pfam" id="PF01529">
    <property type="entry name" value="DHHC"/>
    <property type="match status" value="1"/>
</dbReference>
<evidence type="ECO:0000256" key="8">
    <source>
        <dbReference type="ARBA" id="ARBA00022824"/>
    </source>
</evidence>
<keyword evidence="14 15" id="KW-0012">Acyltransferase</keyword>
<evidence type="ECO:0000256" key="12">
    <source>
        <dbReference type="ARBA" id="ARBA00023139"/>
    </source>
</evidence>
<organism evidence="17 18">
    <name type="scientific">Mya arenaria</name>
    <name type="common">Soft-shell clam</name>
    <dbReference type="NCBI Taxonomy" id="6604"/>
    <lineage>
        <taxon>Eukaryota</taxon>
        <taxon>Metazoa</taxon>
        <taxon>Spiralia</taxon>
        <taxon>Lophotrochozoa</taxon>
        <taxon>Mollusca</taxon>
        <taxon>Bivalvia</taxon>
        <taxon>Autobranchia</taxon>
        <taxon>Heteroconchia</taxon>
        <taxon>Euheterodonta</taxon>
        <taxon>Imparidentia</taxon>
        <taxon>Neoheterodontei</taxon>
        <taxon>Myida</taxon>
        <taxon>Myoidea</taxon>
        <taxon>Myidae</taxon>
        <taxon>Mya</taxon>
    </lineage>
</organism>
<feature type="domain" description="Palmitoyltransferase DHHC" evidence="16">
    <location>
        <begin position="111"/>
        <end position="206"/>
    </location>
</feature>
<dbReference type="PANTHER" id="PTHR22883">
    <property type="entry name" value="ZINC FINGER DHHC DOMAIN CONTAINING PROTEIN"/>
    <property type="match status" value="1"/>
</dbReference>
<feature type="transmembrane region" description="Helical" evidence="15">
    <location>
        <begin position="74"/>
        <end position="96"/>
    </location>
</feature>
<dbReference type="InterPro" id="IPR039859">
    <property type="entry name" value="PFA4/ZDH16/20/ERF2-like"/>
</dbReference>
<keyword evidence="11 15" id="KW-0472">Membrane</keyword>
<proteinExistence type="inferred from homology"/>
<evidence type="ECO:0000256" key="5">
    <source>
        <dbReference type="ARBA" id="ARBA00022475"/>
    </source>
</evidence>
<keyword evidence="5" id="KW-1003">Cell membrane</keyword>
<dbReference type="InterPro" id="IPR001594">
    <property type="entry name" value="Palmitoyltrfase_DHHC"/>
</dbReference>
<keyword evidence="13" id="KW-0449">Lipoprotein</keyword>
<gene>
    <name evidence="17" type="ORF">MAR_028732</name>
</gene>
<name>A0ABY7DEG6_MYAAR</name>
<evidence type="ECO:0000256" key="6">
    <source>
        <dbReference type="ARBA" id="ARBA00022679"/>
    </source>
</evidence>
<evidence type="ECO:0000256" key="4">
    <source>
        <dbReference type="ARBA" id="ARBA00008574"/>
    </source>
</evidence>
<evidence type="ECO:0000256" key="2">
    <source>
        <dbReference type="ARBA" id="ARBA00004651"/>
    </source>
</evidence>
<evidence type="ECO:0000256" key="15">
    <source>
        <dbReference type="RuleBase" id="RU079119"/>
    </source>
</evidence>
<evidence type="ECO:0000256" key="3">
    <source>
        <dbReference type="ARBA" id="ARBA00004653"/>
    </source>
</evidence>
<keyword evidence="9 15" id="KW-1133">Transmembrane helix</keyword>
<comment type="similarity">
    <text evidence="4 15">Belongs to the DHHC palmitoyltransferase family.</text>
</comment>
<accession>A0ABY7DEG6</accession>
<comment type="catalytic activity">
    <reaction evidence="15">
        <text>L-cysteinyl-[protein] + hexadecanoyl-CoA = S-hexadecanoyl-L-cysteinyl-[protein] + CoA</text>
        <dbReference type="Rhea" id="RHEA:36683"/>
        <dbReference type="Rhea" id="RHEA-COMP:10131"/>
        <dbReference type="Rhea" id="RHEA-COMP:11032"/>
        <dbReference type="ChEBI" id="CHEBI:29950"/>
        <dbReference type="ChEBI" id="CHEBI:57287"/>
        <dbReference type="ChEBI" id="CHEBI:57379"/>
        <dbReference type="ChEBI" id="CHEBI:74151"/>
        <dbReference type="EC" id="2.3.1.225"/>
    </reaction>
</comment>
<evidence type="ECO:0000256" key="7">
    <source>
        <dbReference type="ARBA" id="ARBA00022692"/>
    </source>
</evidence>